<dbReference type="SUPFAM" id="SSF53300">
    <property type="entry name" value="vWA-like"/>
    <property type="match status" value="1"/>
</dbReference>
<protein>
    <submittedName>
        <fullName evidence="2">Uncharacterized protein with a von Willebrand factor type A (VWA) domain</fullName>
    </submittedName>
</protein>
<name>A0A0B6X2K1_9BACT</name>
<dbReference type="InterPro" id="IPR002035">
    <property type="entry name" value="VWF_A"/>
</dbReference>
<dbReference type="STRING" id="454194.PYK22_02596"/>
<dbReference type="CDD" id="cd00198">
    <property type="entry name" value="vWFA"/>
    <property type="match status" value="1"/>
</dbReference>
<dbReference type="Proteomes" id="UP000031518">
    <property type="component" value="Unassembled WGS sequence"/>
</dbReference>
<reference evidence="2 3" key="1">
    <citation type="submission" date="2013-12" db="EMBL/GenBank/DDBJ databases">
        <authorList>
            <person name="Stott M."/>
        </authorList>
    </citation>
    <scope>NUCLEOTIDE SEQUENCE [LARGE SCALE GENOMIC DNA]</scope>
    <source>
        <strain evidence="2 3">K22</strain>
    </source>
</reference>
<feature type="domain" description="VWFA" evidence="1">
    <location>
        <begin position="236"/>
        <end position="334"/>
    </location>
</feature>
<dbReference type="EMBL" id="CBXV010000008">
    <property type="protein sequence ID" value="CDM66565.1"/>
    <property type="molecule type" value="Genomic_DNA"/>
</dbReference>
<dbReference type="RefSeq" id="WP_041977909.1">
    <property type="nucleotide sequence ID" value="NZ_CBXV010000008.1"/>
</dbReference>
<dbReference type="OrthoDB" id="9766126at2"/>
<gene>
    <name evidence="2" type="ORF">PYK22_02596</name>
</gene>
<sequence>MRFIRYSKFRGFDVSGINLGDLMDALQDQLLYSGYDDDYYWSRRSRPMDRSLDALRQALLQALMEMGELSQQDIEQMLAESNGRFRGSQLEELLNQLIERLVEEGYLTLREEPLTPAQQARLRREKGQGRFEEPLPRNIRFEVTEKGLDFLGYKTLQKLLGSLGRSSVGRHETQYLATGVEAERSSKQYEFGDTINLDVNATLLSAIRREGLSIPLNLEYSDLYVHQCDYQSSCATVVMLDCSHSMILYGEDRFTPAKKVALALAHLIRTQYPGDSLKVVLFHDSAEELPLAKLATTQVGPYHTNTAEGLRLARKLLLAQRKEMRQIVMITDGKPTACFVDAASLGRRSSEGAPSGRRLYKNSMGFDPIVMAETFREVQACRKAGIMINTFMLASDYYLVEFVKQMTAMTNGKAYFATPGNLSQFVLIDFLRRKKSRVR</sequence>
<dbReference type="AlphaFoldDB" id="A0A0B6X2K1"/>
<evidence type="ECO:0000313" key="3">
    <source>
        <dbReference type="Proteomes" id="UP000031518"/>
    </source>
</evidence>
<evidence type="ECO:0000259" key="1">
    <source>
        <dbReference type="Pfam" id="PF13519"/>
    </source>
</evidence>
<organism evidence="2 3">
    <name type="scientific">Pyrinomonas methylaliphatogenes</name>
    <dbReference type="NCBI Taxonomy" id="454194"/>
    <lineage>
        <taxon>Bacteria</taxon>
        <taxon>Pseudomonadati</taxon>
        <taxon>Acidobacteriota</taxon>
        <taxon>Blastocatellia</taxon>
        <taxon>Blastocatellales</taxon>
        <taxon>Pyrinomonadaceae</taxon>
        <taxon>Pyrinomonas</taxon>
    </lineage>
</organism>
<dbReference type="InterPro" id="IPR036465">
    <property type="entry name" value="vWFA_dom_sf"/>
</dbReference>
<accession>A0A0B6X2K1</accession>
<dbReference type="Gene3D" id="3.40.50.410">
    <property type="entry name" value="von Willebrand factor, type A domain"/>
    <property type="match status" value="1"/>
</dbReference>
<dbReference type="Pfam" id="PF13519">
    <property type="entry name" value="VWA_2"/>
    <property type="match status" value="1"/>
</dbReference>
<evidence type="ECO:0000313" key="2">
    <source>
        <dbReference type="EMBL" id="CDM66565.1"/>
    </source>
</evidence>
<proteinExistence type="predicted"/>
<keyword evidence="3" id="KW-1185">Reference proteome</keyword>
<reference evidence="2 3" key="2">
    <citation type="submission" date="2015-01" db="EMBL/GenBank/DDBJ databases">
        <title>Complete genome sequence of Pyrinomonas methylaliphatogenes type strain K22T.</title>
        <authorList>
            <person name="Lee K.C.Y."/>
            <person name="Power J.F."/>
            <person name="Dunfield P.F."/>
            <person name="Morgan X.C."/>
            <person name="Huttenhower C."/>
            <person name="Stott M.B."/>
        </authorList>
    </citation>
    <scope>NUCLEOTIDE SEQUENCE [LARGE SCALE GENOMIC DNA]</scope>
    <source>
        <strain evidence="2 3">K22</strain>
    </source>
</reference>